<reference evidence="9" key="1">
    <citation type="journal article" date="2023" name="Int. J. Syst. Evol. Microbiol.">
        <title>&lt;i&gt;Holtiella tumoricola&lt;/i&gt; gen. nov. sp. nov., isolated from a human clinical sample.</title>
        <authorList>
            <person name="Allen-Vercoe E."/>
            <person name="Daigneault M.C."/>
            <person name="Vancuren S.J."/>
            <person name="Cochrane K."/>
            <person name="O'Neal L.L."/>
            <person name="Sankaranarayanan K."/>
            <person name="Lawson P.A."/>
        </authorList>
    </citation>
    <scope>NUCLEOTIDE SEQUENCE</scope>
    <source>
        <strain evidence="9">CC70A</strain>
    </source>
</reference>
<dbReference type="SUPFAM" id="SSF55120">
    <property type="entry name" value="Pseudouridine synthase"/>
    <property type="match status" value="1"/>
</dbReference>
<dbReference type="HAMAP" id="MF_00171">
    <property type="entry name" value="TruA"/>
    <property type="match status" value="1"/>
</dbReference>
<dbReference type="EMBL" id="JAQIFT010000058">
    <property type="protein sequence ID" value="MDA3733004.1"/>
    <property type="molecule type" value="Genomic_DNA"/>
</dbReference>
<evidence type="ECO:0000256" key="7">
    <source>
        <dbReference type="RuleBase" id="RU003792"/>
    </source>
</evidence>
<evidence type="ECO:0000313" key="9">
    <source>
        <dbReference type="EMBL" id="MDA3733004.1"/>
    </source>
</evidence>
<dbReference type="PIRSF" id="PIRSF001430">
    <property type="entry name" value="tRNA_psdUrid_synth"/>
    <property type="match status" value="1"/>
</dbReference>
<evidence type="ECO:0000256" key="5">
    <source>
        <dbReference type="PIRSR" id="PIRSR001430-1"/>
    </source>
</evidence>
<evidence type="ECO:0000256" key="1">
    <source>
        <dbReference type="ARBA" id="ARBA00009375"/>
    </source>
</evidence>
<dbReference type="InterPro" id="IPR020097">
    <property type="entry name" value="PsdUridine_synth_TruA_a/b_dom"/>
</dbReference>
<dbReference type="AlphaFoldDB" id="A0AA42DPQ2"/>
<proteinExistence type="inferred from homology"/>
<sequence length="245" mass="28094">MRNFKMVIQYDGSRYKGFQTQKDTDLTVQAKIEAVLEKMAEEKVELIGCGHTDVGVHAENYVANFKTECTLSPELMLDYLYEFLPEDIVVKSIEEVHERFHARYNAKAKTYMYTINCGKTRNVFTRKYVHHMDEDFDLENMQKVAAVFEGTHNFQSFTSLKPNGKSTTKTVHSIEIIKSEDMIQIKITADDFLLHMQRMLIGTLIEAGRGTVTAKQTQEVMDKEEKAAGYPIAKPKALSLVEVKY</sequence>
<evidence type="ECO:0000256" key="4">
    <source>
        <dbReference type="HAMAP-Rule" id="MF_00171"/>
    </source>
</evidence>
<evidence type="ECO:0000256" key="6">
    <source>
        <dbReference type="PIRSR" id="PIRSR001430-2"/>
    </source>
</evidence>
<dbReference type="FunFam" id="3.30.70.580:FF:000001">
    <property type="entry name" value="tRNA pseudouridine synthase A"/>
    <property type="match status" value="1"/>
</dbReference>
<name>A0AA42DPQ2_9FIRM</name>
<accession>A0AA42DPQ2</accession>
<gene>
    <name evidence="4 9" type="primary">truA</name>
    <name evidence="9" type="ORF">PBV87_16125</name>
</gene>
<dbReference type="InterPro" id="IPR020103">
    <property type="entry name" value="PsdUridine_synth_cat_dom_sf"/>
</dbReference>
<feature type="domain" description="Pseudouridine synthase I TruA alpha/beta" evidence="8">
    <location>
        <begin position="7"/>
        <end position="105"/>
    </location>
</feature>
<dbReference type="Proteomes" id="UP001169242">
    <property type="component" value="Unassembled WGS sequence"/>
</dbReference>
<dbReference type="Gene3D" id="3.30.70.660">
    <property type="entry name" value="Pseudouridine synthase I, catalytic domain, C-terminal subdomain"/>
    <property type="match status" value="1"/>
</dbReference>
<comment type="catalytic activity">
    <reaction evidence="4 7">
        <text>uridine(38/39/40) in tRNA = pseudouridine(38/39/40) in tRNA</text>
        <dbReference type="Rhea" id="RHEA:22376"/>
        <dbReference type="Rhea" id="RHEA-COMP:10085"/>
        <dbReference type="Rhea" id="RHEA-COMP:10087"/>
        <dbReference type="ChEBI" id="CHEBI:65314"/>
        <dbReference type="ChEBI" id="CHEBI:65315"/>
        <dbReference type="EC" id="5.4.99.12"/>
    </reaction>
</comment>
<feature type="active site" description="Nucleophile" evidence="4 5">
    <location>
        <position position="53"/>
    </location>
</feature>
<dbReference type="InterPro" id="IPR001406">
    <property type="entry name" value="PsdUridine_synth_TruA"/>
</dbReference>
<feature type="binding site" evidence="4 6">
    <location>
        <position position="111"/>
    </location>
    <ligand>
        <name>substrate</name>
    </ligand>
</feature>
<dbReference type="Gene3D" id="3.30.70.580">
    <property type="entry name" value="Pseudouridine synthase I, catalytic domain, N-terminal subdomain"/>
    <property type="match status" value="1"/>
</dbReference>
<dbReference type="Pfam" id="PF01416">
    <property type="entry name" value="PseudoU_synth_1"/>
    <property type="match status" value="2"/>
</dbReference>
<organism evidence="9 10">
    <name type="scientific">Holtiella tumoricola</name>
    <dbReference type="NCBI Taxonomy" id="3018743"/>
    <lineage>
        <taxon>Bacteria</taxon>
        <taxon>Bacillati</taxon>
        <taxon>Bacillota</taxon>
        <taxon>Clostridia</taxon>
        <taxon>Lachnospirales</taxon>
        <taxon>Cellulosilyticaceae</taxon>
        <taxon>Holtiella</taxon>
    </lineage>
</organism>
<evidence type="ECO:0000256" key="3">
    <source>
        <dbReference type="ARBA" id="ARBA00023235"/>
    </source>
</evidence>
<keyword evidence="10" id="KW-1185">Reference proteome</keyword>
<evidence type="ECO:0000313" key="10">
    <source>
        <dbReference type="Proteomes" id="UP001169242"/>
    </source>
</evidence>
<comment type="caution">
    <text evidence="4">Lacks conserved residue(s) required for the propagation of feature annotation.</text>
</comment>
<dbReference type="InterPro" id="IPR020095">
    <property type="entry name" value="PsdUridine_synth_TruA_C"/>
</dbReference>
<comment type="function">
    <text evidence="4">Formation of pseudouridine at positions 38, 39 and 40 in the anticodon stem and loop of transfer RNAs.</text>
</comment>
<dbReference type="EC" id="5.4.99.12" evidence="4"/>
<evidence type="ECO:0000256" key="2">
    <source>
        <dbReference type="ARBA" id="ARBA00022694"/>
    </source>
</evidence>
<keyword evidence="3 4" id="KW-0413">Isomerase</keyword>
<keyword evidence="2 4" id="KW-0819">tRNA processing</keyword>
<dbReference type="NCBIfam" id="TIGR00071">
    <property type="entry name" value="hisT_truA"/>
    <property type="match status" value="1"/>
</dbReference>
<comment type="caution">
    <text evidence="9">The sequence shown here is derived from an EMBL/GenBank/DDBJ whole genome shotgun (WGS) entry which is preliminary data.</text>
</comment>
<dbReference type="GO" id="GO:0160147">
    <property type="term" value="F:tRNA pseudouridine(38-40) synthase activity"/>
    <property type="evidence" value="ECO:0007669"/>
    <property type="project" value="UniProtKB-EC"/>
</dbReference>
<comment type="subunit">
    <text evidence="4">Homodimer.</text>
</comment>
<dbReference type="GO" id="GO:0003723">
    <property type="term" value="F:RNA binding"/>
    <property type="evidence" value="ECO:0007669"/>
    <property type="project" value="InterPro"/>
</dbReference>
<dbReference type="PANTHER" id="PTHR11142:SF22">
    <property type="entry name" value="TRNA PSEUDOURIDINE SYNTHASE A 2"/>
    <property type="match status" value="1"/>
</dbReference>
<dbReference type="PANTHER" id="PTHR11142">
    <property type="entry name" value="PSEUDOURIDYLATE SYNTHASE"/>
    <property type="match status" value="1"/>
</dbReference>
<evidence type="ECO:0000259" key="8">
    <source>
        <dbReference type="Pfam" id="PF01416"/>
    </source>
</evidence>
<protein>
    <recommendedName>
        <fullName evidence="4">tRNA pseudouridine synthase A</fullName>
        <ecNumber evidence="4">5.4.99.12</ecNumber>
    </recommendedName>
    <alternativeName>
        <fullName evidence="4">tRNA pseudouridine(38-40) synthase</fullName>
    </alternativeName>
    <alternativeName>
        <fullName evidence="4">tRNA pseudouridylate synthase I</fullName>
    </alternativeName>
    <alternativeName>
        <fullName evidence="4">tRNA-uridine isomerase I</fullName>
    </alternativeName>
</protein>
<dbReference type="CDD" id="cd02570">
    <property type="entry name" value="PseudoU_synth_EcTruA"/>
    <property type="match status" value="1"/>
</dbReference>
<feature type="domain" description="Pseudouridine synthase I TruA alpha/beta" evidence="8">
    <location>
        <begin position="145"/>
        <end position="245"/>
    </location>
</feature>
<comment type="similarity">
    <text evidence="1 4 7">Belongs to the tRNA pseudouridine synthase TruA family.</text>
</comment>
<dbReference type="GO" id="GO:0031119">
    <property type="term" value="P:tRNA pseudouridine synthesis"/>
    <property type="evidence" value="ECO:0007669"/>
    <property type="project" value="UniProtKB-UniRule"/>
</dbReference>
<dbReference type="InterPro" id="IPR020094">
    <property type="entry name" value="TruA/RsuA/RluB/E/F_N"/>
</dbReference>
<dbReference type="RefSeq" id="WP_082238873.1">
    <property type="nucleotide sequence ID" value="NZ_JAQIFT010000058.1"/>
</dbReference>